<evidence type="ECO:0000313" key="6">
    <source>
        <dbReference type="Proteomes" id="UP000824190"/>
    </source>
</evidence>
<dbReference type="PANTHER" id="PTHR33204">
    <property type="entry name" value="TRANSCRIPTIONAL REGULATOR, MARR FAMILY"/>
    <property type="match status" value="1"/>
</dbReference>
<evidence type="ECO:0000313" key="5">
    <source>
        <dbReference type="EMBL" id="HIW90414.1"/>
    </source>
</evidence>
<dbReference type="SUPFAM" id="SSF46785">
    <property type="entry name" value="Winged helix' DNA-binding domain"/>
    <property type="match status" value="1"/>
</dbReference>
<dbReference type="Gene3D" id="1.10.10.10">
    <property type="entry name" value="Winged helix-like DNA-binding domain superfamily/Winged helix DNA-binding domain"/>
    <property type="match status" value="1"/>
</dbReference>
<sequence>MSSSTPDNYCGESVRATLNIIGGKWSMLILWELLQEECRYAELQRRVGGISQKVLSSELKSLVASGLVDREVEPTVPPQVTYRITERGRSLDQVFSALQRWGLEQLDAE</sequence>
<dbReference type="InterPro" id="IPR002577">
    <property type="entry name" value="HTH_HxlR"/>
</dbReference>
<dbReference type="Pfam" id="PF01638">
    <property type="entry name" value="HxlR"/>
    <property type="match status" value="1"/>
</dbReference>
<reference evidence="5" key="1">
    <citation type="journal article" date="2021" name="PeerJ">
        <title>Extensive microbial diversity within the chicken gut microbiome revealed by metagenomics and culture.</title>
        <authorList>
            <person name="Gilroy R."/>
            <person name="Ravi A."/>
            <person name="Getino M."/>
            <person name="Pursley I."/>
            <person name="Horton D.L."/>
            <person name="Alikhan N.F."/>
            <person name="Baker D."/>
            <person name="Gharbi K."/>
            <person name="Hall N."/>
            <person name="Watson M."/>
            <person name="Adriaenssens E.M."/>
            <person name="Foster-Nyarko E."/>
            <person name="Jarju S."/>
            <person name="Secka A."/>
            <person name="Antonio M."/>
            <person name="Oren A."/>
            <person name="Chaudhuri R.R."/>
            <person name="La Ragione R."/>
            <person name="Hildebrand F."/>
            <person name="Pallen M.J."/>
        </authorList>
    </citation>
    <scope>NUCLEOTIDE SEQUENCE</scope>
    <source>
        <strain evidence="5">CHK32-1732</strain>
    </source>
</reference>
<dbReference type="InterPro" id="IPR036388">
    <property type="entry name" value="WH-like_DNA-bd_sf"/>
</dbReference>
<accession>A0A9D1RMP1</accession>
<evidence type="ECO:0000256" key="1">
    <source>
        <dbReference type="ARBA" id="ARBA00023015"/>
    </source>
</evidence>
<dbReference type="PROSITE" id="PS51118">
    <property type="entry name" value="HTH_HXLR"/>
    <property type="match status" value="1"/>
</dbReference>
<organism evidence="5 6">
    <name type="scientific">Candidatus Corynebacterium avicola</name>
    <dbReference type="NCBI Taxonomy" id="2838527"/>
    <lineage>
        <taxon>Bacteria</taxon>
        <taxon>Bacillati</taxon>
        <taxon>Actinomycetota</taxon>
        <taxon>Actinomycetes</taxon>
        <taxon>Mycobacteriales</taxon>
        <taxon>Corynebacteriaceae</taxon>
        <taxon>Corynebacterium</taxon>
    </lineage>
</organism>
<feature type="domain" description="HTH hxlR-type" evidence="4">
    <location>
        <begin position="10"/>
        <end position="109"/>
    </location>
</feature>
<evidence type="ECO:0000256" key="2">
    <source>
        <dbReference type="ARBA" id="ARBA00023125"/>
    </source>
</evidence>
<dbReference type="GO" id="GO:0003677">
    <property type="term" value="F:DNA binding"/>
    <property type="evidence" value="ECO:0007669"/>
    <property type="project" value="UniProtKB-KW"/>
</dbReference>
<evidence type="ECO:0000259" key="4">
    <source>
        <dbReference type="PROSITE" id="PS51118"/>
    </source>
</evidence>
<proteinExistence type="predicted"/>
<dbReference type="EMBL" id="DXGC01000017">
    <property type="protein sequence ID" value="HIW90414.1"/>
    <property type="molecule type" value="Genomic_DNA"/>
</dbReference>
<evidence type="ECO:0000256" key="3">
    <source>
        <dbReference type="ARBA" id="ARBA00023163"/>
    </source>
</evidence>
<keyword evidence="3" id="KW-0804">Transcription</keyword>
<keyword evidence="2" id="KW-0238">DNA-binding</keyword>
<protein>
    <submittedName>
        <fullName evidence="5">Helix-turn-helix transcriptional regulator</fullName>
    </submittedName>
</protein>
<dbReference type="InterPro" id="IPR011991">
    <property type="entry name" value="ArsR-like_HTH"/>
</dbReference>
<keyword evidence="1" id="KW-0805">Transcription regulation</keyword>
<comment type="caution">
    <text evidence="5">The sequence shown here is derived from an EMBL/GenBank/DDBJ whole genome shotgun (WGS) entry which is preliminary data.</text>
</comment>
<dbReference type="CDD" id="cd00090">
    <property type="entry name" value="HTH_ARSR"/>
    <property type="match status" value="1"/>
</dbReference>
<gene>
    <name evidence="5" type="ORF">H9870_01935</name>
</gene>
<dbReference type="Proteomes" id="UP000824190">
    <property type="component" value="Unassembled WGS sequence"/>
</dbReference>
<dbReference type="AlphaFoldDB" id="A0A9D1RMP1"/>
<name>A0A9D1RMP1_9CORY</name>
<dbReference type="InterPro" id="IPR036390">
    <property type="entry name" value="WH_DNA-bd_sf"/>
</dbReference>
<reference evidence="5" key="2">
    <citation type="submission" date="2021-04" db="EMBL/GenBank/DDBJ databases">
        <authorList>
            <person name="Gilroy R."/>
        </authorList>
    </citation>
    <scope>NUCLEOTIDE SEQUENCE</scope>
    <source>
        <strain evidence="5">CHK32-1732</strain>
    </source>
</reference>